<keyword evidence="1" id="KW-1133">Transmembrane helix</keyword>
<feature type="transmembrane region" description="Helical" evidence="1">
    <location>
        <begin position="26"/>
        <end position="46"/>
    </location>
</feature>
<name>A0A411ADE9_9APIC</name>
<proteinExistence type="predicted"/>
<dbReference type="EMBL" id="MH992229">
    <property type="protein sequence ID" value="QAX27133.1"/>
    <property type="molecule type" value="Genomic_DNA"/>
</dbReference>
<sequence length="133" mass="15773">MLIYNFSENSQEHIVTLYKIRRLLKILINIQIEAFFNLILFIILYIHRSIKKLIKSCQKESEYQQLFNYFVANQELIIQNILLFILNPTGILWYIVQAYTLLTMINKSYDEANSNFLSSFFGLLRAIIVGQLK</sequence>
<dbReference type="AlphaFoldDB" id="A0A411ADE9"/>
<evidence type="ECO:0000313" key="2">
    <source>
        <dbReference type="EMBL" id="QAX27104.1"/>
    </source>
</evidence>
<evidence type="ECO:0008006" key="4">
    <source>
        <dbReference type="Google" id="ProtNLM"/>
    </source>
</evidence>
<protein>
    <recommendedName>
        <fullName evidence="4">Transmembrane protein</fullName>
    </recommendedName>
</protein>
<evidence type="ECO:0000313" key="3">
    <source>
        <dbReference type="EMBL" id="QAX27133.1"/>
    </source>
</evidence>
<keyword evidence="1" id="KW-0812">Transmembrane</keyword>
<evidence type="ECO:0000256" key="1">
    <source>
        <dbReference type="SAM" id="Phobius"/>
    </source>
</evidence>
<dbReference type="EMBL" id="MH992228">
    <property type="protein sequence ID" value="QAX27104.1"/>
    <property type="molecule type" value="Genomic_DNA"/>
</dbReference>
<feature type="transmembrane region" description="Helical" evidence="1">
    <location>
        <begin position="76"/>
        <end position="96"/>
    </location>
</feature>
<organism evidence="2">
    <name type="scientific">Babesia motasi</name>
    <dbReference type="NCBI Taxonomy" id="237580"/>
    <lineage>
        <taxon>Eukaryota</taxon>
        <taxon>Sar</taxon>
        <taxon>Alveolata</taxon>
        <taxon>Apicomplexa</taxon>
        <taxon>Aconoidasida</taxon>
        <taxon>Piroplasmida</taxon>
        <taxon>Babesiidae</taxon>
        <taxon>Babesia</taxon>
    </lineage>
</organism>
<keyword evidence="1" id="KW-0472">Membrane</keyword>
<reference evidence="2" key="1">
    <citation type="submission" date="2018-09" db="EMBL/GenBank/DDBJ databases">
        <title>Comparative sequence analysis of Babesia apicoplast genomes of sheep originating from six regions.</title>
        <authorList>
            <person name="Wang X."/>
            <person name="Guan G."/>
        </authorList>
    </citation>
    <scope>NUCLEOTIDE SEQUENCE</scope>
    <source>
        <strain evidence="3">Hebei</strain>
        <strain evidence="2">Ningxian</strain>
    </source>
</reference>
<accession>A0A411ADE9</accession>